<comment type="caution">
    <text evidence="3">The sequence shown here is derived from an EMBL/GenBank/DDBJ whole genome shotgun (WGS) entry which is preliminary data.</text>
</comment>
<evidence type="ECO:0000256" key="1">
    <source>
        <dbReference type="SAM" id="MobiDB-lite"/>
    </source>
</evidence>
<feature type="region of interest" description="Disordered" evidence="1">
    <location>
        <begin position="762"/>
        <end position="798"/>
    </location>
</feature>
<keyword evidence="2" id="KW-0732">Signal</keyword>
<protein>
    <submittedName>
        <fullName evidence="3">Uncharacterized protein</fullName>
    </submittedName>
</protein>
<feature type="chain" id="PRO_5045671714" evidence="2">
    <location>
        <begin position="19"/>
        <end position="798"/>
    </location>
</feature>
<reference evidence="3 4" key="1">
    <citation type="submission" date="2024-02" db="EMBL/GenBank/DDBJ databases">
        <authorList>
            <person name="Daric V."/>
            <person name="Darras S."/>
        </authorList>
    </citation>
    <scope>NUCLEOTIDE SEQUENCE [LARGE SCALE GENOMIC DNA]</scope>
</reference>
<name>A0ABP0FHU8_CLALP</name>
<dbReference type="EMBL" id="CAWYQH010000046">
    <property type="protein sequence ID" value="CAK8678291.1"/>
    <property type="molecule type" value="Genomic_DNA"/>
</dbReference>
<feature type="compositionally biased region" description="Pro residues" evidence="1">
    <location>
        <begin position="768"/>
        <end position="785"/>
    </location>
</feature>
<proteinExistence type="predicted"/>
<gene>
    <name evidence="3" type="ORF">CVLEPA_LOCUS8221</name>
</gene>
<dbReference type="Proteomes" id="UP001642483">
    <property type="component" value="Unassembled WGS sequence"/>
</dbReference>
<sequence>MKLIVYFIASVVLSVASTQESHLIKAVLEDIEFKSKKVTGHIPNFHQYEYDDFISPPTTIVNGRFDMYSVGNEVAFWQGNSRPTVLIYGETYSSDDYTLASAAIYPFTVLTWINNLRRDNPYILQTRSFTGYNHEATDETFRGMLAVENYQLTYQVYQISGAIPNPSICEVFFLIENRKAWNSVSIDTFTLLPTGYPPFTITNTVKLESDQQNVMLGYTLYSKANGLGVTQSEVWAALNETLAIISLSDSPNRRPTPSPTPRYRPAKTLRVEEIMAQIDNVAKNIIAVIPFWYSYEYDTENSEIEDGGNDLYDFGNRVRFKKNQELYLRAVYNQVYYFPEFQFFTRTIYPFTALMWIENANGTQSSFTLQVDGNVGADQDGGITLYSATKYEIGKFVLSYKVFQIHSAEDPSVCELYFTVSSEQTWQSGGEYAFQVVSFSDETDEIVNSVKLSGRPQNILLGYMLLSKLEGAVITEKEIRQTLAAMVSGFDLRSNLSPTRNTVETTPITRIPDPSITGLLSMMHYYNSSGDSALEEIAFLYEFAAERIRKWVIRSWYQYQYDDLADPENSIVNGGHDLYNIGNQFIFFEDSMPPILAQYDYIYRFRNYDAIARTTYPFVGLIWIENPDGSNHSYTIQVNSIFAGSERSLAIINGSLTQDKFRMRFWSYQIYSTADDLKPSICEVYFTIHHRQIWNTKGRYRTDIKFSSSPLSASNVFMVTGNPQNVLMGYMLLSKLNGDKITFGTIRAALRRIPLTISEALKSTDTFGPPPSPPPAAPPAAPPQNPGGTQLSRVQSFF</sequence>
<feature type="compositionally biased region" description="Polar residues" evidence="1">
    <location>
        <begin position="786"/>
        <end position="798"/>
    </location>
</feature>
<evidence type="ECO:0000313" key="4">
    <source>
        <dbReference type="Proteomes" id="UP001642483"/>
    </source>
</evidence>
<feature type="signal peptide" evidence="2">
    <location>
        <begin position="1"/>
        <end position="18"/>
    </location>
</feature>
<accession>A0ABP0FHU8</accession>
<evidence type="ECO:0000256" key="2">
    <source>
        <dbReference type="SAM" id="SignalP"/>
    </source>
</evidence>
<evidence type="ECO:0000313" key="3">
    <source>
        <dbReference type="EMBL" id="CAK8678291.1"/>
    </source>
</evidence>
<organism evidence="3 4">
    <name type="scientific">Clavelina lepadiformis</name>
    <name type="common">Light-bulb sea squirt</name>
    <name type="synonym">Ascidia lepadiformis</name>
    <dbReference type="NCBI Taxonomy" id="159417"/>
    <lineage>
        <taxon>Eukaryota</taxon>
        <taxon>Metazoa</taxon>
        <taxon>Chordata</taxon>
        <taxon>Tunicata</taxon>
        <taxon>Ascidiacea</taxon>
        <taxon>Aplousobranchia</taxon>
        <taxon>Clavelinidae</taxon>
        <taxon>Clavelina</taxon>
    </lineage>
</organism>
<keyword evidence="4" id="KW-1185">Reference proteome</keyword>